<dbReference type="PROSITE" id="PS00061">
    <property type="entry name" value="ADH_SHORT"/>
    <property type="match status" value="1"/>
</dbReference>
<evidence type="ECO:0000256" key="1">
    <source>
        <dbReference type="ARBA" id="ARBA00006484"/>
    </source>
</evidence>
<dbReference type="PRINTS" id="PR00081">
    <property type="entry name" value="GDHRDH"/>
</dbReference>
<dbReference type="PRINTS" id="PR00080">
    <property type="entry name" value="SDRFAMILY"/>
</dbReference>
<reference evidence="2 3" key="1">
    <citation type="submission" date="2023-08" db="EMBL/GenBank/DDBJ databases">
        <title>The draft genome sequence of Paracraurococcus sp. LOR1-02.</title>
        <authorList>
            <person name="Kingkaew E."/>
            <person name="Tanasupawat S."/>
        </authorList>
    </citation>
    <scope>NUCLEOTIDE SEQUENCE [LARGE SCALE GENOMIC DNA]</scope>
    <source>
        <strain evidence="2 3">LOR1-02</strain>
    </source>
</reference>
<comment type="similarity">
    <text evidence="1">Belongs to the short-chain dehydrogenases/reductases (SDR) family.</text>
</comment>
<dbReference type="InterPro" id="IPR050259">
    <property type="entry name" value="SDR"/>
</dbReference>
<dbReference type="PANTHER" id="PTHR42879:SF2">
    <property type="entry name" value="3-OXOACYL-[ACYL-CARRIER-PROTEIN] REDUCTASE FABG"/>
    <property type="match status" value="1"/>
</dbReference>
<sequence>MDRLKGKACVVTGGGRGIGRAIALAFAREGAMVAVIDRDADVADRVAGEIAALGAKGVAFAADMSEEAPATEAVRGAERALGRIDVMVNNAGIGGAVPVVDMPVAVWDRMIAVNLRSVFLGTRIALPGMIERRWGRIISTSSQLAHKGAIDLAHYAAAKAGVLGFTRSLAYEVAPYNVTVNAICPGPIETDLAAALPEEWKARKRAELPLGRFGTVDEIAPTAVLLASDEGSYYTGASLNPNGGDVMI</sequence>
<dbReference type="Gene3D" id="3.40.50.720">
    <property type="entry name" value="NAD(P)-binding Rossmann-like Domain"/>
    <property type="match status" value="1"/>
</dbReference>
<evidence type="ECO:0000313" key="2">
    <source>
        <dbReference type="EMBL" id="MDO9710404.1"/>
    </source>
</evidence>
<dbReference type="SUPFAM" id="SSF51735">
    <property type="entry name" value="NAD(P)-binding Rossmann-fold domains"/>
    <property type="match status" value="1"/>
</dbReference>
<dbReference type="InterPro" id="IPR020904">
    <property type="entry name" value="Sc_DH/Rdtase_CS"/>
</dbReference>
<protein>
    <submittedName>
        <fullName evidence="2">SDR family NAD(P)-dependent oxidoreductase</fullName>
    </submittedName>
</protein>
<dbReference type="EMBL" id="JAUTWS010000017">
    <property type="protein sequence ID" value="MDO9710404.1"/>
    <property type="molecule type" value="Genomic_DNA"/>
</dbReference>
<dbReference type="InterPro" id="IPR002347">
    <property type="entry name" value="SDR_fam"/>
</dbReference>
<accession>A0ABT9E2M6</accession>
<evidence type="ECO:0000313" key="3">
    <source>
        <dbReference type="Proteomes" id="UP001243009"/>
    </source>
</evidence>
<dbReference type="Proteomes" id="UP001243009">
    <property type="component" value="Unassembled WGS sequence"/>
</dbReference>
<dbReference type="RefSeq" id="WP_305105266.1">
    <property type="nucleotide sequence ID" value="NZ_JAUTWS010000017.1"/>
</dbReference>
<dbReference type="Pfam" id="PF13561">
    <property type="entry name" value="adh_short_C2"/>
    <property type="match status" value="1"/>
</dbReference>
<gene>
    <name evidence="2" type="ORF">Q7A36_18765</name>
</gene>
<dbReference type="PANTHER" id="PTHR42879">
    <property type="entry name" value="3-OXOACYL-(ACYL-CARRIER-PROTEIN) REDUCTASE"/>
    <property type="match status" value="1"/>
</dbReference>
<name>A0ABT9E2M6_9PROT</name>
<keyword evidence="3" id="KW-1185">Reference proteome</keyword>
<proteinExistence type="inferred from homology"/>
<comment type="caution">
    <text evidence="2">The sequence shown here is derived from an EMBL/GenBank/DDBJ whole genome shotgun (WGS) entry which is preliminary data.</text>
</comment>
<organism evidence="2 3">
    <name type="scientific">Paracraurococcus lichenis</name>
    <dbReference type="NCBI Taxonomy" id="3064888"/>
    <lineage>
        <taxon>Bacteria</taxon>
        <taxon>Pseudomonadati</taxon>
        <taxon>Pseudomonadota</taxon>
        <taxon>Alphaproteobacteria</taxon>
        <taxon>Acetobacterales</taxon>
        <taxon>Roseomonadaceae</taxon>
        <taxon>Paracraurococcus</taxon>
    </lineage>
</organism>
<dbReference type="InterPro" id="IPR036291">
    <property type="entry name" value="NAD(P)-bd_dom_sf"/>
</dbReference>